<dbReference type="Gene3D" id="3.40.50.1980">
    <property type="entry name" value="Nitrogenase molybdenum iron protein domain"/>
    <property type="match status" value="2"/>
</dbReference>
<dbReference type="EMBL" id="NBIU01000013">
    <property type="protein sequence ID" value="PZT48116.1"/>
    <property type="molecule type" value="Genomic_DNA"/>
</dbReference>
<dbReference type="InterPro" id="IPR006129">
    <property type="entry name" value="AdhesinB"/>
</dbReference>
<evidence type="ECO:0000256" key="1">
    <source>
        <dbReference type="ARBA" id="ARBA00011028"/>
    </source>
</evidence>
<organism evidence="6 7">
    <name type="scientific">Helicobacter valdiviensis</name>
    <dbReference type="NCBI Taxonomy" id="1458358"/>
    <lineage>
        <taxon>Bacteria</taxon>
        <taxon>Pseudomonadati</taxon>
        <taxon>Campylobacterota</taxon>
        <taxon>Epsilonproteobacteria</taxon>
        <taxon>Campylobacterales</taxon>
        <taxon>Helicobacteraceae</taxon>
        <taxon>Helicobacter</taxon>
    </lineage>
</organism>
<keyword evidence="2 4" id="KW-0813">Transport</keyword>
<gene>
    <name evidence="6" type="ORF">B6S12_05640</name>
</gene>
<keyword evidence="7" id="KW-1185">Reference proteome</keyword>
<feature type="signal peptide" evidence="5">
    <location>
        <begin position="1"/>
        <end position="17"/>
    </location>
</feature>
<evidence type="ECO:0000313" key="7">
    <source>
        <dbReference type="Proteomes" id="UP000249746"/>
    </source>
</evidence>
<dbReference type="RefSeq" id="WP_111229835.1">
    <property type="nucleotide sequence ID" value="NZ_NBIU01000013.1"/>
</dbReference>
<dbReference type="InterPro" id="IPR006127">
    <property type="entry name" value="ZnuA-like"/>
</dbReference>
<dbReference type="GO" id="GO:0046872">
    <property type="term" value="F:metal ion binding"/>
    <property type="evidence" value="ECO:0007669"/>
    <property type="project" value="InterPro"/>
</dbReference>
<feature type="chain" id="PRO_5015844740" evidence="5">
    <location>
        <begin position="18"/>
        <end position="275"/>
    </location>
</feature>
<dbReference type="PRINTS" id="PR00691">
    <property type="entry name" value="ADHESINB"/>
</dbReference>
<evidence type="ECO:0000256" key="4">
    <source>
        <dbReference type="RuleBase" id="RU003512"/>
    </source>
</evidence>
<evidence type="ECO:0000313" key="6">
    <source>
        <dbReference type="EMBL" id="PZT48116.1"/>
    </source>
</evidence>
<comment type="caution">
    <text evidence="6">The sequence shown here is derived from an EMBL/GenBank/DDBJ whole genome shotgun (WGS) entry which is preliminary data.</text>
</comment>
<evidence type="ECO:0000256" key="3">
    <source>
        <dbReference type="ARBA" id="ARBA00022729"/>
    </source>
</evidence>
<evidence type="ECO:0000256" key="2">
    <source>
        <dbReference type="ARBA" id="ARBA00022448"/>
    </source>
</evidence>
<dbReference type="PANTHER" id="PTHR42953">
    <property type="entry name" value="HIGH-AFFINITY ZINC UPTAKE SYSTEM PROTEIN ZNUA-RELATED"/>
    <property type="match status" value="1"/>
</dbReference>
<dbReference type="Proteomes" id="UP000249746">
    <property type="component" value="Unassembled WGS sequence"/>
</dbReference>
<dbReference type="Pfam" id="PF01297">
    <property type="entry name" value="ZnuA"/>
    <property type="match status" value="1"/>
</dbReference>
<evidence type="ECO:0000256" key="5">
    <source>
        <dbReference type="SAM" id="SignalP"/>
    </source>
</evidence>
<reference evidence="6 7" key="1">
    <citation type="submission" date="2017-03" db="EMBL/GenBank/DDBJ databases">
        <title>Genomic and clinical evidence uncovers the enterohepatic species Helicobacter valdiviensis as a potential human intestinal pathogen.</title>
        <authorList>
            <person name="Fresia P."/>
            <person name="Jara R."/>
            <person name="Sierra R."/>
            <person name="Ferres I."/>
            <person name="Greif G."/>
            <person name="Iraola G."/>
            <person name="Collado L."/>
        </authorList>
    </citation>
    <scope>NUCLEOTIDE SEQUENCE [LARGE SCALE GENOMIC DNA]</scope>
    <source>
        <strain evidence="6 7">WBE14</strain>
    </source>
</reference>
<sequence length="275" mass="31410">MNKALMIFLFCLSFLNAKPTVSVSIPPQAYFVEQIAKDSVEINILISPNTDEHNFDFKPQDALKLSKSDLFFKANMEFENAMLDKFQELFSNLTVVDTNANVPLLSHTHNHSHSHFDPHTWLDPNLVKIQAKNILEALSQQYPTNKDFYTANYLNFIEKLEKLNDTIKASLAPLKSKQFIVYHPSWSYFAKAYGLVQLPVEINGKEPKPKELLNLIKTAKKNNIHTIFVQSGFPENAAKTLAKELNANIVQINHLSYDWENELLKTTQSLSNSLK</sequence>
<dbReference type="SUPFAM" id="SSF53807">
    <property type="entry name" value="Helical backbone' metal receptor"/>
    <property type="match status" value="1"/>
</dbReference>
<dbReference type="InterPro" id="IPR050492">
    <property type="entry name" value="Bact_metal-bind_prot9"/>
</dbReference>
<dbReference type="PRINTS" id="PR00690">
    <property type="entry name" value="ADHESNFAMILY"/>
</dbReference>
<dbReference type="GO" id="GO:0007155">
    <property type="term" value="P:cell adhesion"/>
    <property type="evidence" value="ECO:0007669"/>
    <property type="project" value="InterPro"/>
</dbReference>
<dbReference type="PANTHER" id="PTHR42953:SF3">
    <property type="entry name" value="HIGH-AFFINITY ZINC UPTAKE SYSTEM PROTEIN ZNUA"/>
    <property type="match status" value="1"/>
</dbReference>
<name>A0A2W6NL20_9HELI</name>
<dbReference type="InterPro" id="IPR006128">
    <property type="entry name" value="Lipoprotein_PsaA-like"/>
</dbReference>
<protein>
    <submittedName>
        <fullName evidence="6">Cation ABC transporter substrate-binding protein</fullName>
    </submittedName>
</protein>
<dbReference type="GO" id="GO:0030001">
    <property type="term" value="P:metal ion transport"/>
    <property type="evidence" value="ECO:0007669"/>
    <property type="project" value="InterPro"/>
</dbReference>
<keyword evidence="3 5" id="KW-0732">Signal</keyword>
<dbReference type="OrthoDB" id="9810636at2"/>
<dbReference type="AlphaFoldDB" id="A0A2W6NL20"/>
<proteinExistence type="inferred from homology"/>
<accession>A0A2W6NL20</accession>
<comment type="similarity">
    <text evidence="1 4">Belongs to the bacterial solute-binding protein 9 family.</text>
</comment>